<dbReference type="InterPro" id="IPR035979">
    <property type="entry name" value="RBD_domain_sf"/>
</dbReference>
<dbReference type="PROSITE" id="PS50102">
    <property type="entry name" value="RRM"/>
    <property type="match status" value="1"/>
</dbReference>
<comment type="caution">
    <text evidence="2">The sequence shown here is derived from an EMBL/GenBank/DDBJ whole genome shotgun (WGS) entry which is preliminary data.</text>
</comment>
<protein>
    <submittedName>
        <fullName evidence="2">RNA-binding protein</fullName>
    </submittedName>
</protein>
<proteinExistence type="predicted"/>
<dbReference type="Proteomes" id="UP000614424">
    <property type="component" value="Unassembled WGS sequence"/>
</dbReference>
<accession>A0A8J6NI21</accession>
<dbReference type="EMBL" id="JACNJZ010000196">
    <property type="protein sequence ID" value="MBC8318909.1"/>
    <property type="molecule type" value="Genomic_DNA"/>
</dbReference>
<reference evidence="2 3" key="1">
    <citation type="submission" date="2020-08" db="EMBL/GenBank/DDBJ databases">
        <title>Bridging the membrane lipid divide: bacteria of the FCB group superphylum have the potential to synthesize archaeal ether lipids.</title>
        <authorList>
            <person name="Villanueva L."/>
            <person name="Von Meijenfeldt F.A.B."/>
            <person name="Westbye A.B."/>
            <person name="Yadav S."/>
            <person name="Hopmans E.C."/>
            <person name="Dutilh B.E."/>
            <person name="Sinninghe Damste J.S."/>
        </authorList>
    </citation>
    <scope>NUCLEOTIDE SEQUENCE [LARGE SCALE GENOMIC DNA]</scope>
    <source>
        <strain evidence="2">NIOZ-UU47</strain>
    </source>
</reference>
<name>A0A8J6NI21_9BACT</name>
<evidence type="ECO:0000313" key="2">
    <source>
        <dbReference type="EMBL" id="MBC8318909.1"/>
    </source>
</evidence>
<feature type="domain" description="RRM" evidence="1">
    <location>
        <begin position="1"/>
        <end position="79"/>
    </location>
</feature>
<dbReference type="SUPFAM" id="SSF54928">
    <property type="entry name" value="RNA-binding domain, RBD"/>
    <property type="match status" value="1"/>
</dbReference>
<dbReference type="InterPro" id="IPR012677">
    <property type="entry name" value="Nucleotide-bd_a/b_plait_sf"/>
</dbReference>
<evidence type="ECO:0000259" key="1">
    <source>
        <dbReference type="PROSITE" id="PS50102"/>
    </source>
</evidence>
<sequence length="79" mass="9054">MELHVSNFSPKTTEKELKNLFSKYGTVLGSRIFIDPYTRQRKDFGFISMSSRKGGLKALEKMNGKKVNNCQLIVKEILI</sequence>
<dbReference type="GO" id="GO:0003723">
    <property type="term" value="F:RNA binding"/>
    <property type="evidence" value="ECO:0007669"/>
    <property type="project" value="InterPro"/>
</dbReference>
<evidence type="ECO:0000313" key="3">
    <source>
        <dbReference type="Proteomes" id="UP000614424"/>
    </source>
</evidence>
<dbReference type="PANTHER" id="PTHR48034">
    <property type="entry name" value="TRANSFORMER-2 SEX-DETERMINING PROTEIN-RELATED"/>
    <property type="match status" value="1"/>
</dbReference>
<dbReference type="InterPro" id="IPR000504">
    <property type="entry name" value="RRM_dom"/>
</dbReference>
<dbReference type="CDD" id="cd00590">
    <property type="entry name" value="RRM_SF"/>
    <property type="match status" value="1"/>
</dbReference>
<dbReference type="SMART" id="SM00360">
    <property type="entry name" value="RRM"/>
    <property type="match status" value="1"/>
</dbReference>
<dbReference type="Pfam" id="PF00076">
    <property type="entry name" value="RRM_1"/>
    <property type="match status" value="1"/>
</dbReference>
<dbReference type="InterPro" id="IPR050441">
    <property type="entry name" value="RBM"/>
</dbReference>
<organism evidence="2 3">
    <name type="scientific">Candidatus Desulfobia pelagia</name>
    <dbReference type="NCBI Taxonomy" id="2841692"/>
    <lineage>
        <taxon>Bacteria</taxon>
        <taxon>Pseudomonadati</taxon>
        <taxon>Thermodesulfobacteriota</taxon>
        <taxon>Desulfobulbia</taxon>
        <taxon>Desulfobulbales</taxon>
        <taxon>Desulfobulbaceae</taxon>
        <taxon>Candidatus Desulfobia</taxon>
    </lineage>
</organism>
<gene>
    <name evidence="2" type="ORF">H8E41_13480</name>
</gene>
<dbReference type="AlphaFoldDB" id="A0A8J6NI21"/>
<dbReference type="Gene3D" id="3.30.70.330">
    <property type="match status" value="1"/>
</dbReference>